<dbReference type="SUPFAM" id="SSF47565">
    <property type="entry name" value="Insect pheromone/odorant-binding proteins"/>
    <property type="match status" value="1"/>
</dbReference>
<dbReference type="InterPro" id="IPR036728">
    <property type="entry name" value="PBP_GOBP_sf"/>
</dbReference>
<organism evidence="2">
    <name type="scientific">Oedaleus asiaticus</name>
    <dbReference type="NCBI Taxonomy" id="244712"/>
    <lineage>
        <taxon>Eukaryota</taxon>
        <taxon>Metazoa</taxon>
        <taxon>Ecdysozoa</taxon>
        <taxon>Arthropoda</taxon>
        <taxon>Hexapoda</taxon>
        <taxon>Insecta</taxon>
        <taxon>Pterygota</taxon>
        <taxon>Neoptera</taxon>
        <taxon>Polyneoptera</taxon>
        <taxon>Orthoptera</taxon>
        <taxon>Caelifera</taxon>
        <taxon>Acrididea</taxon>
        <taxon>Acridomorpha</taxon>
        <taxon>Acridoidea</taxon>
        <taxon>Acrididae</taxon>
        <taxon>Oedipodinae</taxon>
        <taxon>Oedaleus</taxon>
    </lineage>
</organism>
<sequence length="156" mass="16820">MRTILPLAVSAMLLVAPSKTHEQDFTKGISDVKVCMASENLGSLDGLRANKEARTAEEKCFIGCLMKFVEVLNSDGQYDVALFKDHINRSPDLAKMQQKKAALLEVADSCAGKASACSGHCECGVIVANCLAEGMEAKGEETIYDLLEKIFAKMDA</sequence>
<dbReference type="Gene3D" id="1.10.238.20">
    <property type="entry name" value="Pheromone/general odorant binding protein domain"/>
    <property type="match status" value="1"/>
</dbReference>
<proteinExistence type="evidence at transcript level"/>
<accession>A0A0E3T5L7</accession>
<reference evidence="2" key="1">
    <citation type="journal article" date="2015" name="Biochem. Biophys. Res. Commun.">
        <title>Novel odorant-binding proteins and their expression patterns in grasshopper, Oedaleus asiaticus.</title>
        <authorList>
            <person name="Zhang S."/>
            <person name="Pang B."/>
            <person name="Zhang L."/>
        </authorList>
    </citation>
    <scope>NUCLEOTIDE SEQUENCE</scope>
    <source>
        <tissue evidence="2">Antennae</tissue>
    </source>
</reference>
<dbReference type="GO" id="GO:0005549">
    <property type="term" value="F:odorant binding"/>
    <property type="evidence" value="ECO:0007669"/>
    <property type="project" value="InterPro"/>
</dbReference>
<dbReference type="EMBL" id="KP293573">
    <property type="protein sequence ID" value="AKC02198.1"/>
    <property type="molecule type" value="mRNA"/>
</dbReference>
<dbReference type="Pfam" id="PF01395">
    <property type="entry name" value="PBP_GOBP"/>
    <property type="match status" value="1"/>
</dbReference>
<protein>
    <submittedName>
        <fullName evidence="2">Odorant-binding protein 7</fullName>
    </submittedName>
</protein>
<evidence type="ECO:0000256" key="1">
    <source>
        <dbReference type="SAM" id="SignalP"/>
    </source>
</evidence>
<feature type="signal peptide" evidence="1">
    <location>
        <begin position="1"/>
        <end position="22"/>
    </location>
</feature>
<dbReference type="InterPro" id="IPR006170">
    <property type="entry name" value="PBP/GOBP"/>
</dbReference>
<gene>
    <name evidence="2" type="primary">OBP7</name>
</gene>
<keyword evidence="1" id="KW-0732">Signal</keyword>
<dbReference type="AlphaFoldDB" id="A0A0E3T5L7"/>
<dbReference type="CDD" id="cd23992">
    <property type="entry name" value="PBP_GOBP"/>
    <property type="match status" value="1"/>
</dbReference>
<name>A0A0E3T5L7_9ORTH</name>
<feature type="chain" id="PRO_5002412254" evidence="1">
    <location>
        <begin position="23"/>
        <end position="156"/>
    </location>
</feature>
<evidence type="ECO:0000313" key="2">
    <source>
        <dbReference type="EMBL" id="AKC02198.1"/>
    </source>
</evidence>